<dbReference type="SUPFAM" id="SSF53474">
    <property type="entry name" value="alpha/beta-Hydrolases"/>
    <property type="match status" value="1"/>
</dbReference>
<feature type="transmembrane region" description="Helical" evidence="1">
    <location>
        <begin position="41"/>
        <end position="60"/>
    </location>
</feature>
<evidence type="ECO:0000313" key="3">
    <source>
        <dbReference type="Proteomes" id="UP000323454"/>
    </source>
</evidence>
<dbReference type="PANTHER" id="PTHR48098:SF1">
    <property type="entry name" value="DIACYLGLYCEROL ACYLTRANSFERASE_MYCOLYLTRANSFERASE AG85A"/>
    <property type="match status" value="1"/>
</dbReference>
<dbReference type="InterPro" id="IPR050583">
    <property type="entry name" value="Mycobacterial_A85_antigen"/>
</dbReference>
<dbReference type="OrthoDB" id="3723842at2"/>
<dbReference type="InterPro" id="IPR029058">
    <property type="entry name" value="AB_hydrolase_fold"/>
</dbReference>
<dbReference type="Pfam" id="PF00756">
    <property type="entry name" value="Esterase"/>
    <property type="match status" value="1"/>
</dbReference>
<sequence length="420" mass="45568">MTSPLDLSLINGPIPAAATVAGAVALLFLGVRRDRPWWTRVLPIAALSCATVTVAVALLVNEVWHPWPEPLPMVVVGWLGVTLLASTLAVLRLRGTRWYWRAASLAAAAVVLTSALVGVNTFFGQYPTPRAALGVFSKDTSDLDSVAMPTPTKQQLPEHGAVSETPIPSSGGFAPRPAWIYLPPAYAVAPRPKLPVLVLLSGQPGSPRDWFDAGQLAKNLDAFAQQHNGRAPIVVVPDQLGSLTANPMCLDSKLGTTETYLARDVPAWIKQRLQVDERREAWTIAGFSQGGTCAFQLAVRAPSVYANFIDLTGQREPTLGTRAASVKAAFDGDDAAYSRVNPWEIVAKARFPDTAGVVVAGRDDSTYRSEDRQVFEACQRAGMEMQWKEMPSGHDWNTWRPGLYEALPWLAQRTGLLEPR</sequence>
<dbReference type="GO" id="GO:0016747">
    <property type="term" value="F:acyltransferase activity, transferring groups other than amino-acyl groups"/>
    <property type="evidence" value="ECO:0007669"/>
    <property type="project" value="TreeGrafter"/>
</dbReference>
<gene>
    <name evidence="2" type="ORF">F0L68_19920</name>
</gene>
<keyword evidence="1" id="KW-0472">Membrane</keyword>
<feature type="transmembrane region" description="Helical" evidence="1">
    <location>
        <begin position="98"/>
        <end position="123"/>
    </location>
</feature>
<dbReference type="InterPro" id="IPR000801">
    <property type="entry name" value="Esterase-like"/>
</dbReference>
<keyword evidence="3" id="KW-1185">Reference proteome</keyword>
<protein>
    <submittedName>
        <fullName evidence="2">Esterase</fullName>
    </submittedName>
</protein>
<keyword evidence="1" id="KW-0812">Transmembrane</keyword>
<dbReference type="Gene3D" id="3.40.50.1820">
    <property type="entry name" value="alpha/beta hydrolase"/>
    <property type="match status" value="1"/>
</dbReference>
<name>A0A5B2XAM9_9PSEU</name>
<dbReference type="EMBL" id="VUOB01000035">
    <property type="protein sequence ID" value="KAA2260667.1"/>
    <property type="molecule type" value="Genomic_DNA"/>
</dbReference>
<evidence type="ECO:0000313" key="2">
    <source>
        <dbReference type="EMBL" id="KAA2260667.1"/>
    </source>
</evidence>
<feature type="transmembrane region" description="Helical" evidence="1">
    <location>
        <begin position="12"/>
        <end position="29"/>
    </location>
</feature>
<dbReference type="AlphaFoldDB" id="A0A5B2XAM9"/>
<feature type="transmembrane region" description="Helical" evidence="1">
    <location>
        <begin position="72"/>
        <end position="91"/>
    </location>
</feature>
<accession>A0A5B2XAM9</accession>
<organism evidence="2 3">
    <name type="scientific">Solihabitans fulvus</name>
    <dbReference type="NCBI Taxonomy" id="1892852"/>
    <lineage>
        <taxon>Bacteria</taxon>
        <taxon>Bacillati</taxon>
        <taxon>Actinomycetota</taxon>
        <taxon>Actinomycetes</taxon>
        <taxon>Pseudonocardiales</taxon>
        <taxon>Pseudonocardiaceae</taxon>
        <taxon>Solihabitans</taxon>
    </lineage>
</organism>
<proteinExistence type="predicted"/>
<keyword evidence="1" id="KW-1133">Transmembrane helix</keyword>
<dbReference type="RefSeq" id="WP_149851129.1">
    <property type="nucleotide sequence ID" value="NZ_VUOB01000035.1"/>
</dbReference>
<reference evidence="2 3" key="1">
    <citation type="submission" date="2019-09" db="EMBL/GenBank/DDBJ databases">
        <title>Goodfellowia gen. nov., a new genus of the Pseudonocardineae related to Actinoalloteichus, containing Goodfellowia coeruleoviolacea gen. nov., comb. nov. gen. nov., comb. nov.</title>
        <authorList>
            <person name="Labeda D."/>
        </authorList>
    </citation>
    <scope>NUCLEOTIDE SEQUENCE [LARGE SCALE GENOMIC DNA]</scope>
    <source>
        <strain evidence="2 3">AN110305</strain>
    </source>
</reference>
<reference evidence="2 3" key="2">
    <citation type="submission" date="2019-09" db="EMBL/GenBank/DDBJ databases">
        <authorList>
            <person name="Jin C."/>
        </authorList>
    </citation>
    <scope>NUCLEOTIDE SEQUENCE [LARGE SCALE GENOMIC DNA]</scope>
    <source>
        <strain evidence="2 3">AN110305</strain>
    </source>
</reference>
<dbReference type="PANTHER" id="PTHR48098">
    <property type="entry name" value="ENTEROCHELIN ESTERASE-RELATED"/>
    <property type="match status" value="1"/>
</dbReference>
<dbReference type="Proteomes" id="UP000323454">
    <property type="component" value="Unassembled WGS sequence"/>
</dbReference>
<comment type="caution">
    <text evidence="2">The sequence shown here is derived from an EMBL/GenBank/DDBJ whole genome shotgun (WGS) entry which is preliminary data.</text>
</comment>
<evidence type="ECO:0000256" key="1">
    <source>
        <dbReference type="SAM" id="Phobius"/>
    </source>
</evidence>